<sequence length="261" mass="26855">MGEFAGKTAVVTGTTGIGRAIALHLAREGAAVAALGIDEKANAELAEIAAADGLALRVIHTDVSIPASVRDAFAQTIAVYGGLDIIVNSAAVHPYGNATDTPFETFMRCMAVNVGSIHLTAEHGVPEMRKRCGGVIINISSVQGFACQPGVSAYVASKGAIHALTRAMAIDFAADKIRVVSISPGSVRTPILELAARTFEGADPDVDAVFRRFGKAHPLGRIGEPEEVAALAAFLASDKAAFITGSDHRIDGGLTAGIGVR</sequence>
<dbReference type="Pfam" id="PF13561">
    <property type="entry name" value="adh_short_C2"/>
    <property type="match status" value="1"/>
</dbReference>
<dbReference type="RefSeq" id="WP_072373717.1">
    <property type="nucleotide sequence ID" value="NZ_FNXB01000008.1"/>
</dbReference>
<keyword evidence="6" id="KW-1185">Reference proteome</keyword>
<evidence type="ECO:0000256" key="2">
    <source>
        <dbReference type="ARBA" id="ARBA00023002"/>
    </source>
</evidence>
<evidence type="ECO:0000313" key="3">
    <source>
        <dbReference type="EMBL" id="SEH70902.1"/>
    </source>
</evidence>
<dbReference type="AlphaFoldDB" id="A0A1H8IFB0"/>
<gene>
    <name evidence="3" type="primary">bdhA_2</name>
    <name evidence="3" type="ORF">RTCCBAU85039_1908</name>
    <name evidence="4" type="ORF">SAMN05216228_1006121</name>
</gene>
<dbReference type="FunFam" id="3.40.50.720:FF:000084">
    <property type="entry name" value="Short-chain dehydrogenase reductase"/>
    <property type="match status" value="1"/>
</dbReference>
<evidence type="ECO:0000256" key="1">
    <source>
        <dbReference type="ARBA" id="ARBA00006484"/>
    </source>
</evidence>
<reference evidence="3" key="3">
    <citation type="submission" date="2016-10" db="EMBL/GenBank/DDBJ databases">
        <authorList>
            <person name="de Groot N.N."/>
        </authorList>
    </citation>
    <scope>NUCLEOTIDE SEQUENCE [LARGE SCALE GENOMIC DNA]</scope>
    <source>
        <strain evidence="3">CCBAU85039</strain>
    </source>
</reference>
<dbReference type="EC" id="1.1.1.30" evidence="3"/>
<organism evidence="3 5">
    <name type="scientific">Rhizobium tibeticum</name>
    <dbReference type="NCBI Taxonomy" id="501024"/>
    <lineage>
        <taxon>Bacteria</taxon>
        <taxon>Pseudomonadati</taxon>
        <taxon>Pseudomonadota</taxon>
        <taxon>Alphaproteobacteria</taxon>
        <taxon>Hyphomicrobiales</taxon>
        <taxon>Rhizobiaceae</taxon>
        <taxon>Rhizobium/Agrobacterium group</taxon>
        <taxon>Rhizobium</taxon>
    </lineage>
</organism>
<evidence type="ECO:0000313" key="5">
    <source>
        <dbReference type="Proteomes" id="UP000183063"/>
    </source>
</evidence>
<keyword evidence="2 3" id="KW-0560">Oxidoreductase</keyword>
<dbReference type="Proteomes" id="UP000183063">
    <property type="component" value="Unassembled WGS sequence"/>
</dbReference>
<proteinExistence type="inferred from homology"/>
<comment type="similarity">
    <text evidence="1">Belongs to the short-chain dehydrogenases/reductases (SDR) family.</text>
</comment>
<dbReference type="InterPro" id="IPR002347">
    <property type="entry name" value="SDR_fam"/>
</dbReference>
<dbReference type="STRING" id="501024.RTCCBAU85039_1908"/>
<accession>A0A1H8IFB0</accession>
<dbReference type="CDD" id="cd05233">
    <property type="entry name" value="SDR_c"/>
    <property type="match status" value="1"/>
</dbReference>
<protein>
    <submittedName>
        <fullName evidence="3">D-beta-hydroxybutyrate dehydrogenase</fullName>
        <ecNumber evidence="3">1.1.1.30</ecNumber>
    </submittedName>
    <submittedName>
        <fullName evidence="4">NAD(P)-dependent dehydrogenase, short-chain alcohol dehydrogenase family</fullName>
    </submittedName>
</protein>
<dbReference type="GO" id="GO:0003858">
    <property type="term" value="F:3-hydroxybutyrate dehydrogenase activity"/>
    <property type="evidence" value="ECO:0007669"/>
    <property type="project" value="UniProtKB-EC"/>
</dbReference>
<reference evidence="4 6" key="1">
    <citation type="submission" date="2016-10" db="EMBL/GenBank/DDBJ databases">
        <authorList>
            <person name="Varghese N."/>
            <person name="Submissions S."/>
        </authorList>
    </citation>
    <scope>NUCLEOTIDE SEQUENCE [LARGE SCALE GENOMIC DNA]</scope>
    <source>
        <strain evidence="4 6">CGMCC 1.7071</strain>
    </source>
</reference>
<dbReference type="Proteomes" id="UP000198939">
    <property type="component" value="Unassembled WGS sequence"/>
</dbReference>
<dbReference type="InterPro" id="IPR036291">
    <property type="entry name" value="NAD(P)-bd_dom_sf"/>
</dbReference>
<dbReference type="EMBL" id="FOCV01000006">
    <property type="protein sequence ID" value="SEN67490.1"/>
    <property type="molecule type" value="Genomic_DNA"/>
</dbReference>
<dbReference type="SUPFAM" id="SSF51735">
    <property type="entry name" value="NAD(P)-binding Rossmann-fold domains"/>
    <property type="match status" value="1"/>
</dbReference>
<dbReference type="PROSITE" id="PS00061">
    <property type="entry name" value="ADH_SHORT"/>
    <property type="match status" value="1"/>
</dbReference>
<dbReference type="PRINTS" id="PR00080">
    <property type="entry name" value="SDRFAMILY"/>
</dbReference>
<dbReference type="InterPro" id="IPR020904">
    <property type="entry name" value="Sc_DH/Rdtase_CS"/>
</dbReference>
<dbReference type="EMBL" id="FNXB01000008">
    <property type="protein sequence ID" value="SEH70902.1"/>
    <property type="molecule type" value="Genomic_DNA"/>
</dbReference>
<evidence type="ECO:0000313" key="4">
    <source>
        <dbReference type="EMBL" id="SEN67490.1"/>
    </source>
</evidence>
<dbReference type="PANTHER" id="PTHR24321:SF8">
    <property type="entry name" value="ESTRADIOL 17-BETA-DEHYDROGENASE 8-RELATED"/>
    <property type="match status" value="1"/>
</dbReference>
<evidence type="ECO:0000313" key="6">
    <source>
        <dbReference type="Proteomes" id="UP000198939"/>
    </source>
</evidence>
<dbReference type="OrthoDB" id="7568484at2"/>
<reference evidence="5" key="2">
    <citation type="submission" date="2016-10" db="EMBL/GenBank/DDBJ databases">
        <authorList>
            <person name="Wibberg D."/>
        </authorList>
    </citation>
    <scope>NUCLEOTIDE SEQUENCE [LARGE SCALE GENOMIC DNA]</scope>
</reference>
<dbReference type="PANTHER" id="PTHR24321">
    <property type="entry name" value="DEHYDROGENASES, SHORT CHAIN"/>
    <property type="match status" value="1"/>
</dbReference>
<name>A0A1H8IFB0_9HYPH</name>
<dbReference type="PRINTS" id="PR00081">
    <property type="entry name" value="GDHRDH"/>
</dbReference>
<dbReference type="Gene3D" id="3.40.50.720">
    <property type="entry name" value="NAD(P)-binding Rossmann-like Domain"/>
    <property type="match status" value="1"/>
</dbReference>